<protein>
    <recommendedName>
        <fullName evidence="2">Activator of Hsp90 ATPase homologue 1/2-like C-terminal domain-containing protein</fullName>
    </recommendedName>
</protein>
<reference evidence="4" key="1">
    <citation type="submission" date="2018-12" db="EMBL/GenBank/DDBJ databases">
        <title>Tengunoibacter tsumagoiensis gen. nov., sp. nov., Dictyobacter kobayashii sp. nov., D. alpinus sp. nov., and D. joshuensis sp. nov. and description of Dictyobacteraceae fam. nov. within the order Ktedonobacterales isolated from Tengu-no-mugimeshi.</title>
        <authorList>
            <person name="Wang C.M."/>
            <person name="Zheng Y."/>
            <person name="Sakai Y."/>
            <person name="Toyoda A."/>
            <person name="Minakuchi Y."/>
            <person name="Abe K."/>
            <person name="Yokota A."/>
            <person name="Yabe S."/>
        </authorList>
    </citation>
    <scope>NUCLEOTIDE SEQUENCE [LARGE SCALE GENOMIC DNA]</scope>
    <source>
        <strain evidence="4">Uno3</strain>
    </source>
</reference>
<dbReference type="InterPro" id="IPR023393">
    <property type="entry name" value="START-like_dom_sf"/>
</dbReference>
<dbReference type="SUPFAM" id="SSF55961">
    <property type="entry name" value="Bet v1-like"/>
    <property type="match status" value="1"/>
</dbReference>
<proteinExistence type="inferred from homology"/>
<dbReference type="EMBL" id="BIFR01000001">
    <property type="protein sequence ID" value="GCE12476.1"/>
    <property type="molecule type" value="Genomic_DNA"/>
</dbReference>
<evidence type="ECO:0000256" key="1">
    <source>
        <dbReference type="ARBA" id="ARBA00006817"/>
    </source>
</evidence>
<dbReference type="InterPro" id="IPR013538">
    <property type="entry name" value="ASHA1/2-like_C"/>
</dbReference>
<comment type="caution">
    <text evidence="3">The sequence shown here is derived from an EMBL/GenBank/DDBJ whole genome shotgun (WGS) entry which is preliminary data.</text>
</comment>
<keyword evidence="4" id="KW-1185">Reference proteome</keyword>
<sequence length="153" mass="17781">MRMVQQRPSDPTTLVIETLFCHTSAETVFNYLTQPALLQQWWPQEATIEPCCGGQYHLSWPQMNWHLRGQYLCFEPGARLTFTWHWDHDEEGTSETVVDVIIEQAVNGDIRLQLTQGPYAETPEDQNLRLEHHLPGWLHFLPRLQACVQATGR</sequence>
<accession>A0A402A088</accession>
<organism evidence="3 4">
    <name type="scientific">Tengunoibacter tsumagoiensis</name>
    <dbReference type="NCBI Taxonomy" id="2014871"/>
    <lineage>
        <taxon>Bacteria</taxon>
        <taxon>Bacillati</taxon>
        <taxon>Chloroflexota</taxon>
        <taxon>Ktedonobacteria</taxon>
        <taxon>Ktedonobacterales</taxon>
        <taxon>Dictyobacteraceae</taxon>
        <taxon>Tengunoibacter</taxon>
    </lineage>
</organism>
<evidence type="ECO:0000313" key="3">
    <source>
        <dbReference type="EMBL" id="GCE12476.1"/>
    </source>
</evidence>
<dbReference type="Gene3D" id="3.30.530.20">
    <property type="match status" value="1"/>
</dbReference>
<evidence type="ECO:0000313" key="4">
    <source>
        <dbReference type="Proteomes" id="UP000287352"/>
    </source>
</evidence>
<name>A0A402A088_9CHLR</name>
<evidence type="ECO:0000259" key="2">
    <source>
        <dbReference type="Pfam" id="PF08327"/>
    </source>
</evidence>
<dbReference type="OrthoDB" id="9805228at2"/>
<dbReference type="CDD" id="cd07814">
    <property type="entry name" value="SRPBCC_CalC_Aha1-like"/>
    <property type="match status" value="1"/>
</dbReference>
<gene>
    <name evidence="3" type="ORF">KTT_23350</name>
</gene>
<feature type="domain" description="Activator of Hsp90 ATPase homologue 1/2-like C-terminal" evidence="2">
    <location>
        <begin position="23"/>
        <end position="148"/>
    </location>
</feature>
<dbReference type="RefSeq" id="WP_126580092.1">
    <property type="nucleotide sequence ID" value="NZ_BIFR01000001.1"/>
</dbReference>
<dbReference type="AlphaFoldDB" id="A0A402A088"/>
<comment type="similarity">
    <text evidence="1">Belongs to the AHA1 family.</text>
</comment>
<dbReference type="Pfam" id="PF08327">
    <property type="entry name" value="AHSA1"/>
    <property type="match status" value="1"/>
</dbReference>
<dbReference type="Proteomes" id="UP000287352">
    <property type="component" value="Unassembled WGS sequence"/>
</dbReference>